<dbReference type="AlphaFoldDB" id="Q10YZ1"/>
<dbReference type="EMBL" id="CP000393">
    <property type="protein sequence ID" value="ABG52533.1"/>
    <property type="molecule type" value="Genomic_DNA"/>
</dbReference>
<keyword evidence="4 8" id="KW-0418">Kinase</keyword>
<dbReference type="InterPro" id="IPR022953">
    <property type="entry name" value="ATP_PFK"/>
</dbReference>
<reference evidence="8" key="1">
    <citation type="submission" date="2006-06" db="EMBL/GenBank/DDBJ databases">
        <title>Complete sequence of Trichodesmium erythraeum IMS101.</title>
        <authorList>
            <consortium name="US DOE Joint Genome Institute"/>
            <person name="Copeland A."/>
            <person name="Lucas S."/>
            <person name="Lapidus A."/>
            <person name="Barry K."/>
            <person name="Detter J.C."/>
            <person name="Glavina del Rio T."/>
            <person name="Hammon N."/>
            <person name="Israni S."/>
            <person name="Dalin E."/>
            <person name="Tice H."/>
            <person name="Pitluck S."/>
            <person name="Kiss H."/>
            <person name="Munk A.C."/>
            <person name="Brettin T."/>
            <person name="Bruce D."/>
            <person name="Han C."/>
            <person name="Tapia R."/>
            <person name="Gilna P."/>
            <person name="Schmutz J."/>
            <person name="Larimer F."/>
            <person name="Land M."/>
            <person name="Hauser L."/>
            <person name="Kyrpides N."/>
            <person name="Kim E."/>
            <person name="Richardson P."/>
        </authorList>
    </citation>
    <scope>NUCLEOTIDE SEQUENCE [LARGE SCALE GENOMIC DNA]</scope>
    <source>
        <strain evidence="8">IMS101</strain>
    </source>
</reference>
<dbReference type="eggNOG" id="COG0205">
    <property type="taxonomic scope" value="Bacteria"/>
</dbReference>
<dbReference type="Pfam" id="PF00365">
    <property type="entry name" value="PFK"/>
    <property type="match status" value="1"/>
</dbReference>
<evidence type="ECO:0000256" key="6">
    <source>
        <dbReference type="ARBA" id="ARBA00038478"/>
    </source>
</evidence>
<dbReference type="SUPFAM" id="SSF53784">
    <property type="entry name" value="Phosphofructokinase"/>
    <property type="match status" value="1"/>
</dbReference>
<proteinExistence type="inferred from homology"/>
<evidence type="ECO:0000256" key="2">
    <source>
        <dbReference type="ARBA" id="ARBA00022679"/>
    </source>
</evidence>
<dbReference type="KEGG" id="ter:Tery_3440"/>
<dbReference type="InterPro" id="IPR035966">
    <property type="entry name" value="PKF_sf"/>
</dbReference>
<comment type="similarity">
    <text evidence="6">Belongs to the phosphofructokinase type A (PFKA) family.</text>
</comment>
<evidence type="ECO:0000256" key="3">
    <source>
        <dbReference type="ARBA" id="ARBA00022723"/>
    </source>
</evidence>
<sequence>MCGDAIHIPLNAGFASSTDMILIPEIPDKIDNICNYISKRSNLDKNYSLIVLAEAVRTESDTR</sequence>
<evidence type="ECO:0000313" key="8">
    <source>
        <dbReference type="EMBL" id="ABG52533.1"/>
    </source>
</evidence>
<dbReference type="PRINTS" id="PR00476">
    <property type="entry name" value="PHFRCTKINASE"/>
</dbReference>
<evidence type="ECO:0000256" key="4">
    <source>
        <dbReference type="ARBA" id="ARBA00022777"/>
    </source>
</evidence>
<dbReference type="GO" id="GO:0006002">
    <property type="term" value="P:fructose 6-phosphate metabolic process"/>
    <property type="evidence" value="ECO:0007669"/>
    <property type="project" value="InterPro"/>
</dbReference>
<evidence type="ECO:0000259" key="7">
    <source>
        <dbReference type="Pfam" id="PF00365"/>
    </source>
</evidence>
<protein>
    <submittedName>
        <fullName evidence="8">Phosphofructokinase</fullName>
    </submittedName>
</protein>
<keyword evidence="5" id="KW-0460">Magnesium</keyword>
<keyword evidence="2" id="KW-0808">Transferase</keyword>
<dbReference type="Gene3D" id="3.40.50.460">
    <property type="entry name" value="Phosphofructokinase domain"/>
    <property type="match status" value="1"/>
</dbReference>
<evidence type="ECO:0000256" key="5">
    <source>
        <dbReference type="ARBA" id="ARBA00022842"/>
    </source>
</evidence>
<dbReference type="GO" id="GO:0046872">
    <property type="term" value="F:metal ion binding"/>
    <property type="evidence" value="ECO:0007669"/>
    <property type="project" value="UniProtKB-KW"/>
</dbReference>
<organism evidence="8">
    <name type="scientific">Trichodesmium erythraeum (strain IMS101)</name>
    <dbReference type="NCBI Taxonomy" id="203124"/>
    <lineage>
        <taxon>Bacteria</taxon>
        <taxon>Bacillati</taxon>
        <taxon>Cyanobacteriota</taxon>
        <taxon>Cyanophyceae</taxon>
        <taxon>Oscillatoriophycideae</taxon>
        <taxon>Oscillatoriales</taxon>
        <taxon>Microcoleaceae</taxon>
        <taxon>Trichodesmium</taxon>
    </lineage>
</organism>
<name>Q10YZ1_TRIEI</name>
<dbReference type="GO" id="GO:0003872">
    <property type="term" value="F:6-phosphofructokinase activity"/>
    <property type="evidence" value="ECO:0007669"/>
    <property type="project" value="InterPro"/>
</dbReference>
<dbReference type="OrthoDB" id="9802503at2"/>
<dbReference type="InterPro" id="IPR000023">
    <property type="entry name" value="Phosphofructokinase_dom"/>
</dbReference>
<keyword evidence="3" id="KW-0479">Metal-binding</keyword>
<dbReference type="UniPathway" id="UPA00109">
    <property type="reaction ID" value="UER00182"/>
</dbReference>
<feature type="domain" description="Phosphofructokinase" evidence="7">
    <location>
        <begin position="3"/>
        <end position="59"/>
    </location>
</feature>
<evidence type="ECO:0000256" key="1">
    <source>
        <dbReference type="ARBA" id="ARBA00001946"/>
    </source>
</evidence>
<gene>
    <name evidence="8" type="ordered locus">Tery_3440</name>
</gene>
<comment type="cofactor">
    <cofactor evidence="1">
        <name>Mg(2+)</name>
        <dbReference type="ChEBI" id="CHEBI:18420"/>
    </cofactor>
</comment>
<dbReference type="STRING" id="203124.Tery_3440"/>
<dbReference type="HOGENOM" id="CLU_2884643_0_0_3"/>
<accession>Q10YZ1</accession>